<evidence type="ECO:0000259" key="1">
    <source>
        <dbReference type="Pfam" id="PF04038"/>
    </source>
</evidence>
<feature type="domain" description="Dihydroneopterin aldolase MtpD C-terminal" evidence="1">
    <location>
        <begin position="13"/>
        <end position="120"/>
    </location>
</feature>
<feature type="non-terminal residue" evidence="2">
    <location>
        <position position="136"/>
    </location>
</feature>
<dbReference type="GO" id="GO:0004150">
    <property type="term" value="F:dihydroneopterin aldolase activity"/>
    <property type="evidence" value="ECO:0007669"/>
    <property type="project" value="InterPro"/>
</dbReference>
<dbReference type="InterPro" id="IPR007181">
    <property type="entry name" value="MtpD_C"/>
</dbReference>
<gene>
    <name evidence="2" type="ORF">B1B_09965</name>
</gene>
<dbReference type="AlphaFoldDB" id="T1BIE1"/>
<dbReference type="EMBL" id="AUZY01006577">
    <property type="protein sequence ID" value="EQD53900.1"/>
    <property type="molecule type" value="Genomic_DNA"/>
</dbReference>
<accession>T1BIE1</accession>
<name>T1BIE1_9ZZZZ</name>
<dbReference type="HAMAP" id="MF_02130">
    <property type="entry name" value="DHNA_arch"/>
    <property type="match status" value="1"/>
</dbReference>
<dbReference type="InterPro" id="IPR036839">
    <property type="entry name" value="MptD_sf"/>
</dbReference>
<comment type="caution">
    <text evidence="2">The sequence shown here is derived from an EMBL/GenBank/DDBJ whole genome shotgun (WGS) entry which is preliminary data.</text>
</comment>
<dbReference type="Pfam" id="PF04038">
    <property type="entry name" value="DHNA"/>
    <property type="match status" value="1"/>
</dbReference>
<reference evidence="2" key="2">
    <citation type="journal article" date="2014" name="ISME J.">
        <title>Microbial stratification in low pH oxic and suboxic macroscopic growths along an acid mine drainage.</title>
        <authorList>
            <person name="Mendez-Garcia C."/>
            <person name="Mesa V."/>
            <person name="Sprenger R.R."/>
            <person name="Richter M."/>
            <person name="Diez M.S."/>
            <person name="Solano J."/>
            <person name="Bargiela R."/>
            <person name="Golyshina O.V."/>
            <person name="Manteca A."/>
            <person name="Ramos J.L."/>
            <person name="Gallego J.R."/>
            <person name="Llorente I."/>
            <person name="Martins Dos Santos V.A."/>
            <person name="Jensen O.N."/>
            <person name="Pelaez A.I."/>
            <person name="Sanchez J."/>
            <person name="Ferrer M."/>
        </authorList>
    </citation>
    <scope>NUCLEOTIDE SEQUENCE</scope>
</reference>
<dbReference type="InterPro" id="IPR027508">
    <property type="entry name" value="DHN_aldolase_MptD"/>
</dbReference>
<organism evidence="2">
    <name type="scientific">mine drainage metagenome</name>
    <dbReference type="NCBI Taxonomy" id="410659"/>
    <lineage>
        <taxon>unclassified sequences</taxon>
        <taxon>metagenomes</taxon>
        <taxon>ecological metagenomes</taxon>
    </lineage>
</organism>
<evidence type="ECO:0000313" key="2">
    <source>
        <dbReference type="EMBL" id="EQD53900.1"/>
    </source>
</evidence>
<dbReference type="SUPFAM" id="SSF143560">
    <property type="entry name" value="MK0786-like"/>
    <property type="match status" value="1"/>
</dbReference>
<reference evidence="2" key="1">
    <citation type="submission" date="2013-08" db="EMBL/GenBank/DDBJ databases">
        <authorList>
            <person name="Mendez C."/>
            <person name="Richter M."/>
            <person name="Ferrer M."/>
            <person name="Sanchez J."/>
        </authorList>
    </citation>
    <scope>NUCLEOTIDE SEQUENCE</scope>
</reference>
<proteinExistence type="inferred from homology"/>
<sequence>MPRARSIHRAHLTRREALLFEAGIKLGGLFHQYLGTPVDRRTARSLALAIEEAVGLQPYVRSVRVRIDPERGRPAGRGRFAYRYLVAEMIHVRLELADGGLVVAARLEWRPDLAYPLMSVDRVRDTRARQLTRRPA</sequence>
<protein>
    <submittedName>
        <fullName evidence="2">Protein containing DUF372</fullName>
    </submittedName>
</protein>
<dbReference type="Gene3D" id="3.30.1300.20">
    <property type="entry name" value="7,8-dihydroneopterin aldolase (MptD)"/>
    <property type="match status" value="1"/>
</dbReference>